<dbReference type="InterPro" id="IPR043519">
    <property type="entry name" value="NT_sf"/>
</dbReference>
<organism evidence="3 4">
    <name type="scientific">Orchesella dallaii</name>
    <dbReference type="NCBI Taxonomy" id="48710"/>
    <lineage>
        <taxon>Eukaryota</taxon>
        <taxon>Metazoa</taxon>
        <taxon>Ecdysozoa</taxon>
        <taxon>Arthropoda</taxon>
        <taxon>Hexapoda</taxon>
        <taxon>Collembola</taxon>
        <taxon>Entomobryomorpha</taxon>
        <taxon>Entomobryoidea</taxon>
        <taxon>Orchesellidae</taxon>
        <taxon>Orchesellinae</taxon>
        <taxon>Orchesella</taxon>
    </lineage>
</organism>
<accession>A0ABP1S7J1</accession>
<protein>
    <recommendedName>
        <fullName evidence="2">2'-5'-oligoadenylate synthetase 1 domain-containing protein</fullName>
    </recommendedName>
</protein>
<dbReference type="Proteomes" id="UP001642540">
    <property type="component" value="Unassembled WGS sequence"/>
</dbReference>
<evidence type="ECO:0000256" key="1">
    <source>
        <dbReference type="ARBA" id="ARBA00009526"/>
    </source>
</evidence>
<dbReference type="InterPro" id="IPR018952">
    <property type="entry name" value="2-5-oligoAdlate_synth_1_dom2/C"/>
</dbReference>
<dbReference type="EMBL" id="CAXLJM020000161">
    <property type="protein sequence ID" value="CAL8144660.1"/>
    <property type="molecule type" value="Genomic_DNA"/>
</dbReference>
<comment type="caution">
    <text evidence="3">The sequence shown here is derived from an EMBL/GenBank/DDBJ whole genome shotgun (WGS) entry which is preliminary data.</text>
</comment>
<name>A0ABP1S7J1_9HEXA</name>
<evidence type="ECO:0000313" key="4">
    <source>
        <dbReference type="Proteomes" id="UP001642540"/>
    </source>
</evidence>
<reference evidence="3 4" key="1">
    <citation type="submission" date="2024-08" db="EMBL/GenBank/DDBJ databases">
        <authorList>
            <person name="Cucini C."/>
            <person name="Frati F."/>
        </authorList>
    </citation>
    <scope>NUCLEOTIDE SEQUENCE [LARGE SCALE GENOMIC DNA]</scope>
</reference>
<gene>
    <name evidence="3" type="ORF">ODALV1_LOCUS30259</name>
</gene>
<evidence type="ECO:0000259" key="2">
    <source>
        <dbReference type="Pfam" id="PF10421"/>
    </source>
</evidence>
<dbReference type="PANTHER" id="PTHR11258">
    <property type="entry name" value="2-5 OLIGOADENYLATE SYNTHETASE"/>
    <property type="match status" value="1"/>
</dbReference>
<comment type="similarity">
    <text evidence="1">Belongs to the 2-5A synthase family.</text>
</comment>
<evidence type="ECO:0000313" key="3">
    <source>
        <dbReference type="EMBL" id="CAL8144660.1"/>
    </source>
</evidence>
<dbReference type="Gene3D" id="1.10.1410.20">
    <property type="entry name" value="2'-5'-oligoadenylate synthetase 1, domain 2"/>
    <property type="match status" value="2"/>
</dbReference>
<feature type="domain" description="2'-5'-oligoadenylate synthetase 1" evidence="2">
    <location>
        <begin position="148"/>
        <end position="256"/>
    </location>
</feature>
<sequence length="981" mass="113537">MYRQKMQCIQRKELDYLLIRFGENLKCPEKYYEDGKNQAKQIFRTLQRESRFSLKAFHIGGSFGKKTDVIEPDLDLVIIVRDCHPPLEDVLEEFEYILRWKEENLNIRYGDYKRSERSLSFHFRNGISVDLLPAANVEDHEVPTIFEKMRNNDKYAYFYSPSFVEQQIRFMKSQDSFTHSLVRLSKFWFKSLYLEESFRGGSAMMELIAVASVEKARQREDISLSASQTFMIVLNTVRNLRSTRLAFKNVDYDYQRNHQVWKRVPAVELISDNFENLFPDVVGKREILERDYFIIDPANPFQDYLEEKTESVIEKLQNFARITCTRLETIISGSGRYGNDIQGLFEPIPEGLLVSTEHGLRPPTNVLISYDVGCRRVYNKWKIWNEDVMNDRKARRVIKIIINKLLTVVHSTVKGDPANVSVSNVGKAVFNLIERSLSADIDDGFCVTQHRKYDVMLRVPYTIGGIGYAVCVITTSLNLKHLRDDIDSSLQRFGESLKCSDKFYEDGKQLAHKVFQTLHEKSKYTLASVHYGGSFGKKTDVIEPDLNLVILVNDCHPPLQNVIDHFHNILKLNEDSLQIRGDSFKKSGRCLKFSFRNGISVDLLPAPSVRDNEWAIVFMAMAKEEKFAYAYSASFVKDQISFMKSQDSFTHTLVRLSKFWFKSLYLGQRFRGGSAMMELIAVAAAERENELKTISLSRALTRVLSMAGNLDTLKLAFCHFDVDIANRYNTNGNDSENSSDLEDWEWRRVENDELDVKTFNWLWLIPRVIGKCEIFQRSRFIIDPACPFQDYLEDKSENVIRKFKEFAHTTQGRLARILSGNSRKGQGNFIQELFQSMPEDLTQENSLLLPNQYLLTCAEPCKSVYIKLKICNERVKENRKESQVVKVLKRYLITVIHSTVKGNKDVTTEDVETAVQNLIKNSFQNDMDDAPDENKHWHNDVSLRIPYVIKDEGYAVVFSMKWDYTAAIGLLIGRLLAAKLQ</sequence>
<dbReference type="PANTHER" id="PTHR11258:SF11">
    <property type="entry name" value="C2H2-TYPE DOMAIN-CONTAINING PROTEIN"/>
    <property type="match status" value="1"/>
</dbReference>
<dbReference type="SUPFAM" id="SSF81301">
    <property type="entry name" value="Nucleotidyltransferase"/>
    <property type="match status" value="2"/>
</dbReference>
<proteinExistence type="inferred from homology"/>
<keyword evidence="4" id="KW-1185">Reference proteome</keyword>
<dbReference type="Pfam" id="PF10421">
    <property type="entry name" value="OAS1_C"/>
    <property type="match status" value="2"/>
</dbReference>
<feature type="domain" description="2'-5'-oligoadenylate synthetase 1" evidence="2">
    <location>
        <begin position="626"/>
        <end position="714"/>
    </location>
</feature>